<sequence>MVEVARASLHTFNEPVSFSSLVYAHTPSSCQAFASHTPLSPRHARALHTRESLVFQFSRCTLLHAPSLSHGQIRPFSPAGDLPSSSPLSWFR</sequence>
<dbReference type="Gramene" id="scaffold_403540.1">
    <property type="protein sequence ID" value="scaffold_403540.1"/>
    <property type="gene ID" value="scaffold_403540.1"/>
</dbReference>
<dbReference type="HOGENOM" id="CLU_2416297_0_0_1"/>
<feature type="region of interest" description="Disordered" evidence="1">
    <location>
        <begin position="69"/>
        <end position="92"/>
    </location>
</feature>
<evidence type="ECO:0000256" key="1">
    <source>
        <dbReference type="SAM" id="MobiDB-lite"/>
    </source>
</evidence>
<keyword evidence="3" id="KW-1185">Reference proteome</keyword>
<proteinExistence type="predicted"/>
<dbReference type="AlphaFoldDB" id="D7LD99"/>
<name>D7LD99_ARALL</name>
<evidence type="ECO:0000313" key="3">
    <source>
        <dbReference type="Proteomes" id="UP000008694"/>
    </source>
</evidence>
<feature type="compositionally biased region" description="Polar residues" evidence="1">
    <location>
        <begin position="83"/>
        <end position="92"/>
    </location>
</feature>
<organism evidence="3">
    <name type="scientific">Arabidopsis lyrata subsp. lyrata</name>
    <name type="common">Lyre-leaved rock-cress</name>
    <dbReference type="NCBI Taxonomy" id="81972"/>
    <lineage>
        <taxon>Eukaryota</taxon>
        <taxon>Viridiplantae</taxon>
        <taxon>Streptophyta</taxon>
        <taxon>Embryophyta</taxon>
        <taxon>Tracheophyta</taxon>
        <taxon>Spermatophyta</taxon>
        <taxon>Magnoliopsida</taxon>
        <taxon>eudicotyledons</taxon>
        <taxon>Gunneridae</taxon>
        <taxon>Pentapetalae</taxon>
        <taxon>rosids</taxon>
        <taxon>malvids</taxon>
        <taxon>Brassicales</taxon>
        <taxon>Brassicaceae</taxon>
        <taxon>Camelineae</taxon>
        <taxon>Arabidopsis</taxon>
    </lineage>
</organism>
<dbReference type="EMBL" id="GL348716">
    <property type="protein sequence ID" value="EFH58298.1"/>
    <property type="molecule type" value="Genomic_DNA"/>
</dbReference>
<reference evidence="3" key="1">
    <citation type="journal article" date="2011" name="Nat. Genet.">
        <title>The Arabidopsis lyrata genome sequence and the basis of rapid genome size change.</title>
        <authorList>
            <person name="Hu T.T."/>
            <person name="Pattyn P."/>
            <person name="Bakker E.G."/>
            <person name="Cao J."/>
            <person name="Cheng J.-F."/>
            <person name="Clark R.M."/>
            <person name="Fahlgren N."/>
            <person name="Fawcett J.A."/>
            <person name="Grimwood J."/>
            <person name="Gundlach H."/>
            <person name="Haberer G."/>
            <person name="Hollister J.D."/>
            <person name="Ossowski S."/>
            <person name="Ottilar R.P."/>
            <person name="Salamov A.A."/>
            <person name="Schneeberger K."/>
            <person name="Spannagl M."/>
            <person name="Wang X."/>
            <person name="Yang L."/>
            <person name="Nasrallah M.E."/>
            <person name="Bergelson J."/>
            <person name="Carrington J.C."/>
            <person name="Gaut B.S."/>
            <person name="Schmutz J."/>
            <person name="Mayer K.F.X."/>
            <person name="Van de Peer Y."/>
            <person name="Grigoriev I.V."/>
            <person name="Nordborg M."/>
            <person name="Weigel D."/>
            <person name="Guo Y.-L."/>
        </authorList>
    </citation>
    <scope>NUCLEOTIDE SEQUENCE [LARGE SCALE GENOMIC DNA]</scope>
    <source>
        <strain evidence="3">cv. MN47</strain>
    </source>
</reference>
<protein>
    <submittedName>
        <fullName evidence="2">Expressed protein</fullName>
    </submittedName>
</protein>
<dbReference type="Proteomes" id="UP000008694">
    <property type="component" value="Unassembled WGS sequence"/>
</dbReference>
<evidence type="ECO:0000313" key="2">
    <source>
        <dbReference type="EMBL" id="EFH58298.1"/>
    </source>
</evidence>
<accession>D7LD99</accession>
<gene>
    <name evidence="2" type="ORF">ARALYDRAFT_904039</name>
</gene>